<organism evidence="4 6">
    <name type="scientific">Bursaphelenchus xylophilus</name>
    <name type="common">Pinewood nematode worm</name>
    <name type="synonym">Aphelenchoides xylophilus</name>
    <dbReference type="NCBI Taxonomy" id="6326"/>
    <lineage>
        <taxon>Eukaryota</taxon>
        <taxon>Metazoa</taxon>
        <taxon>Ecdysozoa</taxon>
        <taxon>Nematoda</taxon>
        <taxon>Chromadorea</taxon>
        <taxon>Rhabditida</taxon>
        <taxon>Tylenchina</taxon>
        <taxon>Tylenchomorpha</taxon>
        <taxon>Aphelenchoidea</taxon>
        <taxon>Aphelenchoididae</taxon>
        <taxon>Bursaphelenchus</taxon>
    </lineage>
</organism>
<evidence type="ECO:0000313" key="2">
    <source>
        <dbReference type="EMBL" id="CAD5223084.1"/>
    </source>
</evidence>
<dbReference type="InterPro" id="IPR019428">
    <property type="entry name" value="7TM_GPCR_serpentine_rcpt_Str"/>
</dbReference>
<feature type="transmembrane region" description="Helical" evidence="1">
    <location>
        <begin position="20"/>
        <end position="44"/>
    </location>
</feature>
<keyword evidence="1" id="KW-1133">Transmembrane helix</keyword>
<dbReference type="Proteomes" id="UP000659654">
    <property type="component" value="Unassembled WGS sequence"/>
</dbReference>
<name>A0A1I7RZS2_BURXY</name>
<feature type="transmembrane region" description="Helical" evidence="1">
    <location>
        <begin position="65"/>
        <end position="87"/>
    </location>
</feature>
<reference evidence="3" key="2">
    <citation type="submission" date="2020-08" db="EMBL/GenBank/DDBJ databases">
        <authorList>
            <person name="Kikuchi T."/>
        </authorList>
    </citation>
    <scope>NUCLEOTIDE SEQUENCE</scope>
    <source>
        <strain evidence="2">Ka4C1</strain>
    </source>
</reference>
<dbReference type="Proteomes" id="UP000095284">
    <property type="component" value="Unplaced"/>
</dbReference>
<keyword evidence="5" id="KW-1185">Reference proteome</keyword>
<dbReference type="Pfam" id="PF10326">
    <property type="entry name" value="7TM_GPCR_Str"/>
    <property type="match status" value="1"/>
</dbReference>
<keyword evidence="1" id="KW-0812">Transmembrane</keyword>
<evidence type="ECO:0000313" key="3">
    <source>
        <dbReference type="EMBL" id="CAG9111662.1"/>
    </source>
</evidence>
<evidence type="ECO:0000313" key="5">
    <source>
        <dbReference type="Proteomes" id="UP000659654"/>
    </source>
</evidence>
<proteinExistence type="predicted"/>
<keyword evidence="1" id="KW-0472">Membrane</keyword>
<dbReference type="Proteomes" id="UP000582659">
    <property type="component" value="Unassembled WGS sequence"/>
</dbReference>
<feature type="transmembrane region" description="Helical" evidence="1">
    <location>
        <begin position="293"/>
        <end position="313"/>
    </location>
</feature>
<dbReference type="PANTHER" id="PTHR22943:SF248">
    <property type="entry name" value="SEVEN TM RECEPTOR"/>
    <property type="match status" value="1"/>
</dbReference>
<dbReference type="SUPFAM" id="SSF81321">
    <property type="entry name" value="Family A G protein-coupled receptor-like"/>
    <property type="match status" value="1"/>
</dbReference>
<sequence length="347" mass="39866">MIVAERTQSRQPMANFIIEFFWFNDILGSVLGVILSSLLIFAVFQRRDGKTKQLHPYSRMVLVMAVNDFFFCFVEVNVQHILAFGNYKMFVNAHGTEYHFLSSREHPYSFMVHVFFLMNTITLLPAVYSYRYELMKNPAAAESWSPLLRRVFISCALSFICATCGWLAVHRALQNGHEYYLQFLPDAWIDEHNHTNFVYPVDVENPEGVSWVAALVIESALCIVGAVYYAAKAYALVNHKSHFTSARTKSMQTQFTRSIIAQTLTVILMANMPAGAVLFCICFGFKSNYVGTLILWPFSWVSAVASLLTFYFIRDYRRWLFNKFGYEGEKSTYQSSNISNITKTSLH</sequence>
<protein>
    <submittedName>
        <fullName evidence="2">(pine wood nematode) hypothetical protein</fullName>
    </submittedName>
</protein>
<accession>A0A1I7RZS2</accession>
<reference evidence="6" key="1">
    <citation type="submission" date="2016-11" db="UniProtKB">
        <authorList>
            <consortium name="WormBaseParasite"/>
        </authorList>
    </citation>
    <scope>IDENTIFICATION</scope>
</reference>
<evidence type="ECO:0000256" key="1">
    <source>
        <dbReference type="SAM" id="Phobius"/>
    </source>
</evidence>
<evidence type="ECO:0000313" key="6">
    <source>
        <dbReference type="WBParaSite" id="BXY_0624400.1"/>
    </source>
</evidence>
<dbReference type="AlphaFoldDB" id="A0A1I7RZS2"/>
<dbReference type="PANTHER" id="PTHR22943">
    <property type="entry name" value="7-TRANSMEMBRANE DOMAIN RECEPTOR C.ELEGANS"/>
    <property type="match status" value="1"/>
</dbReference>
<dbReference type="eggNOG" id="ENOG502THVM">
    <property type="taxonomic scope" value="Eukaryota"/>
</dbReference>
<feature type="transmembrane region" description="Helical" evidence="1">
    <location>
        <begin position="259"/>
        <end position="287"/>
    </location>
</feature>
<dbReference type="EMBL" id="CAJFCV020000003">
    <property type="protein sequence ID" value="CAG9111662.1"/>
    <property type="molecule type" value="Genomic_DNA"/>
</dbReference>
<feature type="transmembrane region" description="Helical" evidence="1">
    <location>
        <begin position="151"/>
        <end position="169"/>
    </location>
</feature>
<feature type="transmembrane region" description="Helical" evidence="1">
    <location>
        <begin position="107"/>
        <end position="130"/>
    </location>
</feature>
<evidence type="ECO:0000313" key="4">
    <source>
        <dbReference type="Proteomes" id="UP000095284"/>
    </source>
</evidence>
<gene>
    <name evidence="2" type="ORF">BXYJ_LOCUS7802</name>
</gene>
<dbReference type="EMBL" id="CAJFDI010000003">
    <property type="protein sequence ID" value="CAD5223084.1"/>
    <property type="molecule type" value="Genomic_DNA"/>
</dbReference>
<dbReference type="OrthoDB" id="5828365at2759"/>
<dbReference type="WBParaSite" id="BXY_0624400.1">
    <property type="protein sequence ID" value="BXY_0624400.1"/>
    <property type="gene ID" value="BXY_0624400"/>
</dbReference>
<feature type="transmembrane region" description="Helical" evidence="1">
    <location>
        <begin position="209"/>
        <end position="231"/>
    </location>
</feature>